<evidence type="ECO:0008006" key="3">
    <source>
        <dbReference type="Google" id="ProtNLM"/>
    </source>
</evidence>
<organism evidence="1 2">
    <name type="scientific">Ligilactobacillus equi DSM 15833 = JCM 10991</name>
    <dbReference type="NCBI Taxonomy" id="1423740"/>
    <lineage>
        <taxon>Bacteria</taxon>
        <taxon>Bacillati</taxon>
        <taxon>Bacillota</taxon>
        <taxon>Bacilli</taxon>
        <taxon>Lactobacillales</taxon>
        <taxon>Lactobacillaceae</taxon>
        <taxon>Ligilactobacillus</taxon>
    </lineage>
</organism>
<protein>
    <recommendedName>
        <fullName evidence="3">TPR repeat-containing protein</fullName>
    </recommendedName>
</protein>
<evidence type="ECO:0000313" key="2">
    <source>
        <dbReference type="Proteomes" id="UP000051048"/>
    </source>
</evidence>
<proteinExistence type="predicted"/>
<sequence>MEEKMDGLNARAQAALKAQNYLQASQLYAELYAKKPSFRHNYQLMESLYLAQEYAQAFEISQERLQDYLADNEFLPRFLKVAVAAQRNLWLDILFASLKPYLTATEESMWQKTVARSRGEFSASYQSQHTTVMKQLQYLGAEDIFEQRASLQAAQKLTGSEFIEATKGALSDCNVATLIRIEILRSLVELQSKQSVKFLTVTGGESELLPAELPMLEGISDYQALAQQIQSRLSQKGQNYLWQILNLKLLLLWPEIVQQKITWLDQAEKALAILLPEEEKIQMESDLKLALLLEKTLTEWEK</sequence>
<dbReference type="EMBL" id="AZFH01000001">
    <property type="protein sequence ID" value="KRL85215.1"/>
    <property type="molecule type" value="Genomic_DNA"/>
</dbReference>
<name>A0A0R1TVB6_9LACO</name>
<dbReference type="AlphaFoldDB" id="A0A0R1TVB6"/>
<dbReference type="STRING" id="1423740.FC36_GL000585"/>
<evidence type="ECO:0000313" key="1">
    <source>
        <dbReference type="EMBL" id="KRL85215.1"/>
    </source>
</evidence>
<reference evidence="1 2" key="1">
    <citation type="journal article" date="2015" name="Genome Announc.">
        <title>Expanding the biotechnology potential of lactobacilli through comparative genomics of 213 strains and associated genera.</title>
        <authorList>
            <person name="Sun Z."/>
            <person name="Harris H.M."/>
            <person name="McCann A."/>
            <person name="Guo C."/>
            <person name="Argimon S."/>
            <person name="Zhang W."/>
            <person name="Yang X."/>
            <person name="Jeffery I.B."/>
            <person name="Cooney J.C."/>
            <person name="Kagawa T.F."/>
            <person name="Liu W."/>
            <person name="Song Y."/>
            <person name="Salvetti E."/>
            <person name="Wrobel A."/>
            <person name="Rasinkangas P."/>
            <person name="Parkhill J."/>
            <person name="Rea M.C."/>
            <person name="O'Sullivan O."/>
            <person name="Ritari J."/>
            <person name="Douillard F.P."/>
            <person name="Paul Ross R."/>
            <person name="Yang R."/>
            <person name="Briner A.E."/>
            <person name="Felis G.E."/>
            <person name="de Vos W.M."/>
            <person name="Barrangou R."/>
            <person name="Klaenhammer T.R."/>
            <person name="Caufield P.W."/>
            <person name="Cui Y."/>
            <person name="Zhang H."/>
            <person name="O'Toole P.W."/>
        </authorList>
    </citation>
    <scope>NUCLEOTIDE SEQUENCE [LARGE SCALE GENOMIC DNA]</scope>
    <source>
        <strain evidence="1 2">DSM 15833</strain>
    </source>
</reference>
<dbReference type="Proteomes" id="UP000051048">
    <property type="component" value="Unassembled WGS sequence"/>
</dbReference>
<gene>
    <name evidence="1" type="ORF">FC36_GL000585</name>
</gene>
<dbReference type="PATRIC" id="fig|1423740.3.peg.631"/>
<accession>A0A0R1TVB6</accession>
<comment type="caution">
    <text evidence="1">The sequence shown here is derived from an EMBL/GenBank/DDBJ whole genome shotgun (WGS) entry which is preliminary data.</text>
</comment>